<proteinExistence type="predicted"/>
<protein>
    <submittedName>
        <fullName evidence="1">Uncharacterized protein</fullName>
    </submittedName>
</protein>
<dbReference type="EMBL" id="BGZK01002548">
    <property type="protein sequence ID" value="GBP94808.1"/>
    <property type="molecule type" value="Genomic_DNA"/>
</dbReference>
<organism evidence="1 2">
    <name type="scientific">Eumeta variegata</name>
    <name type="common">Bagworm moth</name>
    <name type="synonym">Eumeta japonica</name>
    <dbReference type="NCBI Taxonomy" id="151549"/>
    <lineage>
        <taxon>Eukaryota</taxon>
        <taxon>Metazoa</taxon>
        <taxon>Ecdysozoa</taxon>
        <taxon>Arthropoda</taxon>
        <taxon>Hexapoda</taxon>
        <taxon>Insecta</taxon>
        <taxon>Pterygota</taxon>
        <taxon>Neoptera</taxon>
        <taxon>Endopterygota</taxon>
        <taxon>Lepidoptera</taxon>
        <taxon>Glossata</taxon>
        <taxon>Ditrysia</taxon>
        <taxon>Tineoidea</taxon>
        <taxon>Psychidae</taxon>
        <taxon>Oiketicinae</taxon>
        <taxon>Eumeta</taxon>
    </lineage>
</organism>
<comment type="caution">
    <text evidence="1">The sequence shown here is derived from an EMBL/GenBank/DDBJ whole genome shotgun (WGS) entry which is preliminary data.</text>
</comment>
<evidence type="ECO:0000313" key="2">
    <source>
        <dbReference type="Proteomes" id="UP000299102"/>
    </source>
</evidence>
<gene>
    <name evidence="1" type="ORF">EVAR_67941_1</name>
</gene>
<evidence type="ECO:0000313" key="1">
    <source>
        <dbReference type="EMBL" id="GBP94808.1"/>
    </source>
</evidence>
<dbReference type="AlphaFoldDB" id="A0A4C2A418"/>
<sequence length="134" mass="14923">MKNETPIEIDIDRQEEKDEEMNFTASHLQERAEQSLLELANRESRYNTVDGAAPLVGAGLTGAPAVTAAPSQPYSRTGAINRLLLFTACHLWLDYMNTTDNGRQQPHCTGLAWKTRIRGGQSQINKLWEGAPQQ</sequence>
<dbReference type="Proteomes" id="UP000299102">
    <property type="component" value="Unassembled WGS sequence"/>
</dbReference>
<reference evidence="1 2" key="1">
    <citation type="journal article" date="2019" name="Commun. Biol.">
        <title>The bagworm genome reveals a unique fibroin gene that provides high tensile strength.</title>
        <authorList>
            <person name="Kono N."/>
            <person name="Nakamura H."/>
            <person name="Ohtoshi R."/>
            <person name="Tomita M."/>
            <person name="Numata K."/>
            <person name="Arakawa K."/>
        </authorList>
    </citation>
    <scope>NUCLEOTIDE SEQUENCE [LARGE SCALE GENOMIC DNA]</scope>
</reference>
<name>A0A4C2A418_EUMVA</name>
<keyword evidence="2" id="KW-1185">Reference proteome</keyword>
<accession>A0A4C2A418</accession>